<gene>
    <name evidence="1" type="ORF">SDC9_180063</name>
</gene>
<dbReference type="EMBL" id="VSSQ01084669">
    <property type="protein sequence ID" value="MPN32583.1"/>
    <property type="molecule type" value="Genomic_DNA"/>
</dbReference>
<protein>
    <submittedName>
        <fullName evidence="1">Uncharacterized protein</fullName>
    </submittedName>
</protein>
<sequence length="79" mass="8645">MLRSSLPKFAIVIRLFGIKVVFELTAVTFRLPQASSTSVTLKFRISDAVSSFVVTLLMTETAGLSLTELIVRLTVNEAV</sequence>
<reference evidence="1" key="1">
    <citation type="submission" date="2019-08" db="EMBL/GenBank/DDBJ databases">
        <authorList>
            <person name="Kucharzyk K."/>
            <person name="Murdoch R.W."/>
            <person name="Higgins S."/>
            <person name="Loffler F."/>
        </authorList>
    </citation>
    <scope>NUCLEOTIDE SEQUENCE</scope>
</reference>
<name>A0A645H9W7_9ZZZZ</name>
<evidence type="ECO:0000313" key="1">
    <source>
        <dbReference type="EMBL" id="MPN32583.1"/>
    </source>
</evidence>
<dbReference type="AlphaFoldDB" id="A0A645H9W7"/>
<accession>A0A645H9W7</accession>
<organism evidence="1">
    <name type="scientific">bioreactor metagenome</name>
    <dbReference type="NCBI Taxonomy" id="1076179"/>
    <lineage>
        <taxon>unclassified sequences</taxon>
        <taxon>metagenomes</taxon>
        <taxon>ecological metagenomes</taxon>
    </lineage>
</organism>
<comment type="caution">
    <text evidence="1">The sequence shown here is derived from an EMBL/GenBank/DDBJ whole genome shotgun (WGS) entry which is preliminary data.</text>
</comment>
<proteinExistence type="predicted"/>